<dbReference type="FunFam" id="3.80.10.10:FF:000142">
    <property type="entry name" value="Ran GTPase activating protein 1"/>
    <property type="match status" value="2"/>
</dbReference>
<evidence type="ECO:0008006" key="8">
    <source>
        <dbReference type="Google" id="ProtNLM"/>
    </source>
</evidence>
<keyword evidence="2" id="KW-0343">GTPase activation</keyword>
<evidence type="ECO:0000256" key="5">
    <source>
        <dbReference type="ARBA" id="ARBA00023242"/>
    </source>
</evidence>
<name>A0ABD2HXW5_HETSC</name>
<keyword evidence="5" id="KW-0539">Nucleus</keyword>
<dbReference type="Pfam" id="PF13516">
    <property type="entry name" value="LRR_6"/>
    <property type="match status" value="6"/>
</dbReference>
<evidence type="ECO:0000256" key="3">
    <source>
        <dbReference type="ARBA" id="ARBA00022614"/>
    </source>
</evidence>
<dbReference type="SUPFAM" id="SSF52047">
    <property type="entry name" value="RNI-like"/>
    <property type="match status" value="2"/>
</dbReference>
<accession>A0ABD2HXW5</accession>
<evidence type="ECO:0000256" key="2">
    <source>
        <dbReference type="ARBA" id="ARBA00022468"/>
    </source>
</evidence>
<dbReference type="InterPro" id="IPR032675">
    <property type="entry name" value="LRR_dom_sf"/>
</dbReference>
<dbReference type="SMART" id="SM00368">
    <property type="entry name" value="LRR_RI"/>
    <property type="match status" value="14"/>
</dbReference>
<dbReference type="PANTHER" id="PTHR24113">
    <property type="entry name" value="RAN GTPASE-ACTIVATING PROTEIN 1"/>
    <property type="match status" value="1"/>
</dbReference>
<reference evidence="6 7" key="1">
    <citation type="submission" date="2024-10" db="EMBL/GenBank/DDBJ databases">
        <authorList>
            <person name="Kim D."/>
        </authorList>
    </citation>
    <scope>NUCLEOTIDE SEQUENCE [LARGE SCALE GENOMIC DNA]</scope>
    <source>
        <strain evidence="6">Taebaek</strain>
    </source>
</reference>
<dbReference type="Gene3D" id="3.80.10.10">
    <property type="entry name" value="Ribonuclease Inhibitor"/>
    <property type="match status" value="2"/>
</dbReference>
<dbReference type="CDD" id="cd00116">
    <property type="entry name" value="LRR_RI"/>
    <property type="match status" value="2"/>
</dbReference>
<evidence type="ECO:0000313" key="7">
    <source>
        <dbReference type="Proteomes" id="UP001620645"/>
    </source>
</evidence>
<protein>
    <recommendedName>
        <fullName evidence="8">Ran GTPase-activating protein</fullName>
    </recommendedName>
</protein>
<gene>
    <name evidence="6" type="ORF">niasHS_017568</name>
</gene>
<evidence type="ECO:0000256" key="1">
    <source>
        <dbReference type="ARBA" id="ARBA00004123"/>
    </source>
</evidence>
<keyword evidence="3" id="KW-0433">Leucine-rich repeat</keyword>
<evidence type="ECO:0000313" key="6">
    <source>
        <dbReference type="EMBL" id="KAL3072594.1"/>
    </source>
</evidence>
<dbReference type="GO" id="GO:0005096">
    <property type="term" value="F:GTPase activator activity"/>
    <property type="evidence" value="ECO:0007669"/>
    <property type="project" value="UniProtKB-KW"/>
</dbReference>
<evidence type="ECO:0000256" key="4">
    <source>
        <dbReference type="ARBA" id="ARBA00022737"/>
    </source>
</evidence>
<dbReference type="Proteomes" id="UP001620645">
    <property type="component" value="Unassembled WGS sequence"/>
</dbReference>
<keyword evidence="7" id="KW-1185">Reference proteome</keyword>
<dbReference type="PANTHER" id="PTHR24113:SF12">
    <property type="entry name" value="RAN GTPASE-ACTIVATING PROTEIN 1"/>
    <property type="match status" value="1"/>
</dbReference>
<comment type="subcellular location">
    <subcellularLocation>
        <location evidence="1">Nucleus</location>
    </subcellularLocation>
</comment>
<dbReference type="GO" id="GO:0005634">
    <property type="term" value="C:nucleus"/>
    <property type="evidence" value="ECO:0007669"/>
    <property type="project" value="UniProtKB-SubCell"/>
</dbReference>
<sequence>MRVLSFAGLQLKLDTIGDGEKIAAKIRECAGLEVLEMRGNTLGVGATAPIAEALECQSNLKRALWSDMFTGRLKEEIPRTLKTLCDAMILSGARLTELDLSDNAIGPMAVPGIKEFLAGEAAFALQTLKLNNCGLGIAGKTIAHCLIECHRRSVSHGTPLCLKIFVAGRNRLEYTSTAALAEAFQIIGTLEEISMPQNGISAEGILKLSESVRQNASLKILNLGDNTFGESGASAMASALEKLARLEIVDFSDCLCRDRGSVLIARSLAASKSPLTELNLSGNEITIEAAKEISRAMSSVTGMQLLKIGVNCFGSQFDDFVHFSRPFAFVDVGTESDDQGSLSDFDELEDDSCQRDFHSGTHPQRFKNTETVIRCPTLSFASQQLKLNTSAEGEKIAAKIRECAGLEVLEMRGNTLGVGATAPIAEALECQSNLKRALWSDMFTGRLKEEIPRTLKTLCDAMILSGARLTELDLSDNAIGPMAVPGIKEFLAGEAAFALQTLKLNNCGLGIAGKTIAHCLIECHRRSVSHGTPLCLKIFVAGRNRLEYTSTAALAEAFQIIGTLEEISMPQNGISAEGILKLSESVRQNASLKILNLGDNTFGESGASAMASALEKLARLEIVDFSDCLCRDRGSVLIARSLAASKSPLTELNLSGNEITIEAAKEISRAMSSVTGMQLLKIGVNCFGSQFDDFVHFSRPFAFVDVGTESDDQGSLSDASQ</sequence>
<dbReference type="EMBL" id="JBICCN010000373">
    <property type="protein sequence ID" value="KAL3072594.1"/>
    <property type="molecule type" value="Genomic_DNA"/>
</dbReference>
<organism evidence="6 7">
    <name type="scientific">Heterodera schachtii</name>
    <name type="common">Sugarbeet cyst nematode worm</name>
    <name type="synonym">Tylenchus schachtii</name>
    <dbReference type="NCBI Taxonomy" id="97005"/>
    <lineage>
        <taxon>Eukaryota</taxon>
        <taxon>Metazoa</taxon>
        <taxon>Ecdysozoa</taxon>
        <taxon>Nematoda</taxon>
        <taxon>Chromadorea</taxon>
        <taxon>Rhabditida</taxon>
        <taxon>Tylenchina</taxon>
        <taxon>Tylenchomorpha</taxon>
        <taxon>Tylenchoidea</taxon>
        <taxon>Heteroderidae</taxon>
        <taxon>Heteroderinae</taxon>
        <taxon>Heterodera</taxon>
    </lineage>
</organism>
<comment type="caution">
    <text evidence="6">The sequence shown here is derived from an EMBL/GenBank/DDBJ whole genome shotgun (WGS) entry which is preliminary data.</text>
</comment>
<dbReference type="AlphaFoldDB" id="A0ABD2HXW5"/>
<dbReference type="InterPro" id="IPR027038">
    <property type="entry name" value="RanGap"/>
</dbReference>
<dbReference type="InterPro" id="IPR001611">
    <property type="entry name" value="Leu-rich_rpt"/>
</dbReference>
<keyword evidence="4" id="KW-0677">Repeat</keyword>
<proteinExistence type="predicted"/>